<dbReference type="AlphaFoldDB" id="A0A1R1PQV0"/>
<evidence type="ECO:0000313" key="2">
    <source>
        <dbReference type="EMBL" id="OMH83366.1"/>
    </source>
</evidence>
<proteinExistence type="predicted"/>
<dbReference type="OrthoDB" id="5587999at2759"/>
<comment type="caution">
    <text evidence="2">The sequence shown here is derived from an EMBL/GenBank/DDBJ whole genome shotgun (WGS) entry which is preliminary data.</text>
</comment>
<keyword evidence="3" id="KW-1185">Reference proteome</keyword>
<dbReference type="EMBL" id="LSSK01000429">
    <property type="protein sequence ID" value="OMH83366.1"/>
    <property type="molecule type" value="Genomic_DNA"/>
</dbReference>
<dbReference type="Proteomes" id="UP000188320">
    <property type="component" value="Unassembled WGS sequence"/>
</dbReference>
<protein>
    <submittedName>
        <fullName evidence="2">Uncharacterized protein</fullName>
    </submittedName>
</protein>
<evidence type="ECO:0000313" key="3">
    <source>
        <dbReference type="Proteomes" id="UP000188320"/>
    </source>
</evidence>
<gene>
    <name evidence="2" type="ORF">AX774_g3126</name>
</gene>
<evidence type="ECO:0000256" key="1">
    <source>
        <dbReference type="SAM" id="MobiDB-lite"/>
    </source>
</evidence>
<feature type="region of interest" description="Disordered" evidence="1">
    <location>
        <begin position="1"/>
        <end position="21"/>
    </location>
</feature>
<accession>A0A1R1PQV0</accession>
<reference evidence="3" key="1">
    <citation type="submission" date="2017-01" db="EMBL/GenBank/DDBJ databases">
        <authorList>
            <person name="Wang Y."/>
            <person name="White M."/>
            <person name="Kvist S."/>
            <person name="Moncalvo J.-M."/>
        </authorList>
    </citation>
    <scope>NUCLEOTIDE SEQUENCE [LARGE SCALE GENOMIC DNA]</scope>
    <source>
        <strain evidence="3">COL-18-3</strain>
    </source>
</reference>
<sequence length="619" mass="71064">MNIEPARRQYSTSKAAEKAGEEKSRLDFDSLNINEWTNSMLEKIFKSEKEGDVLWTVVGIARFLEQNNVLNTKTYTEGEMVKENGKKSLNKEVLARLLDSLLKEELYIDKEIYELRYLMLNVQKASGEEHNYEELFPRLSYANTIIKVFEQRKWELSKKQRAGMLKLVAGYDMITTMYLMLEREEDISATYNTPTLNVWRSYEYMNTVRNLTSAHRIVLDAEKNKAEEILIKSNQTKRITQDKGASRRLGGIFQKSAKIWETESIGVFGKDSKAKRGFIVRNGNVDADKTSSSENETLNDESFGCQLVNYLEDKNIIFSTKKQQLRKKTSVSQKVGENQGRRPLKTKLAYQLLQATGEQDREVDDAIDLFLLALSLRGEHNEFEKLVTKLLEKSDHRVDPFYKSGVSAETKAGMSSTEMVLWKMDRRTTSLYLQSLRMNKQWDKEKWAFREVLLKWRLKLGKITLLSMEVNNNNNNNNGSSITSGRDKSKQDPKVQEAINDIINTRWKEGMICGQHVYALLMQGKLDEAIDVVHELSHTAKVGIPSAVYNAIIRILAVSSDENLEKAVGLLKMMEKKTNTHTSDIFAGPLIPHATKETFAMLIECVILNSHHHHHQQEI</sequence>
<organism evidence="2 3">
    <name type="scientific">Zancudomyces culisetae</name>
    <name type="common">Gut fungus</name>
    <name type="synonym">Smittium culisetae</name>
    <dbReference type="NCBI Taxonomy" id="1213189"/>
    <lineage>
        <taxon>Eukaryota</taxon>
        <taxon>Fungi</taxon>
        <taxon>Fungi incertae sedis</taxon>
        <taxon>Zoopagomycota</taxon>
        <taxon>Kickxellomycotina</taxon>
        <taxon>Harpellomycetes</taxon>
        <taxon>Harpellales</taxon>
        <taxon>Legeriomycetaceae</taxon>
        <taxon>Zancudomyces</taxon>
    </lineage>
</organism>
<name>A0A1R1PQV0_ZANCU</name>
<feature type="region of interest" description="Disordered" evidence="1">
    <location>
        <begin position="474"/>
        <end position="493"/>
    </location>
</feature>